<evidence type="ECO:0000256" key="6">
    <source>
        <dbReference type="ARBA" id="ARBA00023098"/>
    </source>
</evidence>
<dbReference type="PANTHER" id="PTHR30309">
    <property type="entry name" value="INNER MEMBRANE PROTEIN YGIH"/>
    <property type="match status" value="1"/>
</dbReference>
<keyword evidence="3" id="KW-0808">Transferase</keyword>
<dbReference type="SMART" id="SM01207">
    <property type="entry name" value="G3P_acyltransf"/>
    <property type="match status" value="1"/>
</dbReference>
<evidence type="ECO:0000256" key="3">
    <source>
        <dbReference type="ARBA" id="ARBA00022679"/>
    </source>
</evidence>
<dbReference type="NCBIfam" id="TIGR00023">
    <property type="entry name" value="glycerol-3-phosphate 1-O-acyltransferase PlsY"/>
    <property type="match status" value="1"/>
</dbReference>
<evidence type="ECO:0000256" key="5">
    <source>
        <dbReference type="ARBA" id="ARBA00022989"/>
    </source>
</evidence>
<evidence type="ECO:0000256" key="4">
    <source>
        <dbReference type="ARBA" id="ARBA00022692"/>
    </source>
</evidence>
<keyword evidence="5 10" id="KW-1133">Transmembrane helix</keyword>
<keyword evidence="1" id="KW-1003">Cell membrane</keyword>
<reference evidence="11" key="1">
    <citation type="submission" date="2020-05" db="EMBL/GenBank/DDBJ databases">
        <authorList>
            <person name="Chiriac C."/>
            <person name="Salcher M."/>
            <person name="Ghai R."/>
            <person name="Kavagutti S V."/>
        </authorList>
    </citation>
    <scope>NUCLEOTIDE SEQUENCE</scope>
</reference>
<dbReference type="AlphaFoldDB" id="A0A6J6WX26"/>
<sequence>MSLVIALILLFPVAYMLGTFPSALLIANARGVDITAAGSGNPGAANIGRTLGRKLGVLVFLLDGLKGAISTAVGYAFAGYAGALTLVFAAVIGHIFPVTRKFKGGKGVATAGGGMIALYPWIGLAMTVLWLLVAKATKKASLGSLAIALGLPISQVIVGRPAGEVLAGVGLFALVIWRHVPNLKRLFAGNETSLKTK</sequence>
<feature type="transmembrane region" description="Helical" evidence="10">
    <location>
        <begin position="108"/>
        <end position="133"/>
    </location>
</feature>
<keyword evidence="9" id="KW-1208">Phospholipid metabolism</keyword>
<dbReference type="GO" id="GO:0005886">
    <property type="term" value="C:plasma membrane"/>
    <property type="evidence" value="ECO:0007669"/>
    <property type="project" value="InterPro"/>
</dbReference>
<feature type="transmembrane region" description="Helical" evidence="10">
    <location>
        <begin position="72"/>
        <end position="96"/>
    </location>
</feature>
<evidence type="ECO:0000256" key="9">
    <source>
        <dbReference type="ARBA" id="ARBA00023264"/>
    </source>
</evidence>
<evidence type="ECO:0000256" key="7">
    <source>
        <dbReference type="ARBA" id="ARBA00023136"/>
    </source>
</evidence>
<keyword evidence="7 10" id="KW-0472">Membrane</keyword>
<dbReference type="Pfam" id="PF02660">
    <property type="entry name" value="G3P_acyltransf"/>
    <property type="match status" value="1"/>
</dbReference>
<gene>
    <name evidence="11" type="ORF">UFOPK2921_01164</name>
    <name evidence="12" type="ORF">UFOPK4275_00227</name>
    <name evidence="13" type="ORF">UFOPK4422_00214</name>
</gene>
<dbReference type="EMBL" id="CAEZZV010000166">
    <property type="protein sequence ID" value="CAB4786567.1"/>
    <property type="molecule type" value="Genomic_DNA"/>
</dbReference>
<keyword evidence="4 10" id="KW-0812">Transmembrane</keyword>
<evidence type="ECO:0000313" key="13">
    <source>
        <dbReference type="EMBL" id="CAB5111917.1"/>
    </source>
</evidence>
<proteinExistence type="inferred from homology"/>
<evidence type="ECO:0000256" key="10">
    <source>
        <dbReference type="SAM" id="Phobius"/>
    </source>
</evidence>
<keyword evidence="8" id="KW-0594">Phospholipid biosynthesis</keyword>
<dbReference type="InterPro" id="IPR003811">
    <property type="entry name" value="G3P_acylTferase_PlsY"/>
</dbReference>
<keyword evidence="2" id="KW-0444">Lipid biosynthesis</keyword>
<protein>
    <submittedName>
        <fullName evidence="11">Unannotated protein</fullName>
    </submittedName>
</protein>
<evidence type="ECO:0000256" key="8">
    <source>
        <dbReference type="ARBA" id="ARBA00023209"/>
    </source>
</evidence>
<dbReference type="EMBL" id="CAFBRX010000011">
    <property type="protein sequence ID" value="CAB5111917.1"/>
    <property type="molecule type" value="Genomic_DNA"/>
</dbReference>
<evidence type="ECO:0000256" key="1">
    <source>
        <dbReference type="ARBA" id="ARBA00022475"/>
    </source>
</evidence>
<keyword evidence="6" id="KW-0443">Lipid metabolism</keyword>
<evidence type="ECO:0000256" key="2">
    <source>
        <dbReference type="ARBA" id="ARBA00022516"/>
    </source>
</evidence>
<dbReference type="HAMAP" id="MF_01043">
    <property type="entry name" value="PlsY"/>
    <property type="match status" value="1"/>
</dbReference>
<dbReference type="PANTHER" id="PTHR30309:SF0">
    <property type="entry name" value="GLYCEROL-3-PHOSPHATE ACYLTRANSFERASE-RELATED"/>
    <property type="match status" value="1"/>
</dbReference>
<evidence type="ECO:0000313" key="11">
    <source>
        <dbReference type="EMBL" id="CAB4786567.1"/>
    </source>
</evidence>
<dbReference type="GO" id="GO:0008654">
    <property type="term" value="P:phospholipid biosynthetic process"/>
    <property type="evidence" value="ECO:0007669"/>
    <property type="project" value="UniProtKB-KW"/>
</dbReference>
<name>A0A6J6WX26_9ZZZZ</name>
<organism evidence="11">
    <name type="scientific">freshwater metagenome</name>
    <dbReference type="NCBI Taxonomy" id="449393"/>
    <lineage>
        <taxon>unclassified sequences</taxon>
        <taxon>metagenomes</taxon>
        <taxon>ecological metagenomes</taxon>
    </lineage>
</organism>
<evidence type="ECO:0000313" key="12">
    <source>
        <dbReference type="EMBL" id="CAB5045344.1"/>
    </source>
</evidence>
<dbReference type="EMBL" id="CAFBQJ010000021">
    <property type="protein sequence ID" value="CAB5045344.1"/>
    <property type="molecule type" value="Genomic_DNA"/>
</dbReference>
<feature type="transmembrane region" description="Helical" evidence="10">
    <location>
        <begin position="153"/>
        <end position="177"/>
    </location>
</feature>
<dbReference type="GO" id="GO:0043772">
    <property type="term" value="F:acyl-phosphate glycerol-3-phosphate acyltransferase activity"/>
    <property type="evidence" value="ECO:0007669"/>
    <property type="project" value="InterPro"/>
</dbReference>
<accession>A0A6J6WX26</accession>